<sequence>MFPNKRVEEFYTLYQQLLNFSDLSWWLIDLEDDPDIFYCNDVMSQTFSLDPDRIQHSVNETCPIAGDYNKYIAIKDDAAAKQIFDEYKALREGKVEEYSNTFPYYNPDSQETLYYSSRAKILLKDTEEKAALLFGLIEPKIVSKELLKIAKTDFLTDLNNRREFDTQLKFLFNLALREKHPLSLIMCDIDNFKAYNDSLGHYAGDECLRQVAKAIKNSCSRLSDIPCRYGGEEFAVIVYADKEEALQLGQNIVTNIQTLALPHPVSNTPVVTISVGVATLNITSNSTIQELIENADKALYQAKGKKKNICVQY</sequence>
<evidence type="ECO:0000256" key="2">
    <source>
        <dbReference type="ARBA" id="ARBA00034247"/>
    </source>
</evidence>
<dbReference type="InterPro" id="IPR000160">
    <property type="entry name" value="GGDEF_dom"/>
</dbReference>
<gene>
    <name evidence="4" type="ORF">FM071_01110</name>
</gene>
<dbReference type="GO" id="GO:1902201">
    <property type="term" value="P:negative regulation of bacterial-type flagellum-dependent cell motility"/>
    <property type="evidence" value="ECO:0007669"/>
    <property type="project" value="TreeGrafter"/>
</dbReference>
<evidence type="ECO:0000256" key="1">
    <source>
        <dbReference type="ARBA" id="ARBA00012528"/>
    </source>
</evidence>
<dbReference type="FunFam" id="3.30.70.270:FF:000001">
    <property type="entry name" value="Diguanylate cyclase domain protein"/>
    <property type="match status" value="1"/>
</dbReference>
<dbReference type="Gene3D" id="3.30.70.270">
    <property type="match status" value="1"/>
</dbReference>
<organism evidence="4 5">
    <name type="scientific">Sulfurimonas paralvinellae</name>
    <dbReference type="NCBI Taxonomy" id="317658"/>
    <lineage>
        <taxon>Bacteria</taxon>
        <taxon>Pseudomonadati</taxon>
        <taxon>Campylobacterota</taxon>
        <taxon>Epsilonproteobacteria</taxon>
        <taxon>Campylobacterales</taxon>
        <taxon>Sulfurimonadaceae</taxon>
        <taxon>Sulfurimonas</taxon>
    </lineage>
</organism>
<dbReference type="InterPro" id="IPR043128">
    <property type="entry name" value="Rev_trsase/Diguanyl_cyclase"/>
</dbReference>
<dbReference type="GO" id="GO:0043709">
    <property type="term" value="P:cell adhesion involved in single-species biofilm formation"/>
    <property type="evidence" value="ECO:0007669"/>
    <property type="project" value="TreeGrafter"/>
</dbReference>
<dbReference type="PANTHER" id="PTHR45138:SF9">
    <property type="entry name" value="DIGUANYLATE CYCLASE DGCM-RELATED"/>
    <property type="match status" value="1"/>
</dbReference>
<evidence type="ECO:0000313" key="4">
    <source>
        <dbReference type="EMBL" id="QOP44970.1"/>
    </source>
</evidence>
<name>A0A7M1B5N2_9BACT</name>
<feature type="domain" description="GGDEF" evidence="3">
    <location>
        <begin position="180"/>
        <end position="313"/>
    </location>
</feature>
<keyword evidence="5" id="KW-1185">Reference proteome</keyword>
<dbReference type="Proteomes" id="UP000593580">
    <property type="component" value="Chromosome"/>
</dbReference>
<evidence type="ECO:0000313" key="5">
    <source>
        <dbReference type="Proteomes" id="UP000593580"/>
    </source>
</evidence>
<reference evidence="4 5" key="1">
    <citation type="submission" date="2019-07" db="EMBL/GenBank/DDBJ databases">
        <title>Sulfurimonas paralvinellae sp. nov., a novel mesophilic, hydrogen- and sulfur-oxidizing chemolithoautotroph within the Epsilonproteo- bacteria isolated from a deep-sea hydrothermal vent polychaete nest, reclassification of Thiomicrospira denitrificans as Sulfurimonas denitrificans comb. nov. and emended description of the genus Sulfurimonas.</title>
        <authorList>
            <person name="Wang S."/>
            <person name="Jiang L."/>
            <person name="Shao Z."/>
        </authorList>
    </citation>
    <scope>NUCLEOTIDE SEQUENCE [LARGE SCALE GENOMIC DNA]</scope>
    <source>
        <strain evidence="4 5">GO25</strain>
    </source>
</reference>
<protein>
    <recommendedName>
        <fullName evidence="1">diguanylate cyclase</fullName>
        <ecNumber evidence="1">2.7.7.65</ecNumber>
    </recommendedName>
</protein>
<dbReference type="SMART" id="SM00267">
    <property type="entry name" value="GGDEF"/>
    <property type="match status" value="1"/>
</dbReference>
<dbReference type="PROSITE" id="PS50887">
    <property type="entry name" value="GGDEF"/>
    <property type="match status" value="1"/>
</dbReference>
<comment type="catalytic activity">
    <reaction evidence="2">
        <text>2 GTP = 3',3'-c-di-GMP + 2 diphosphate</text>
        <dbReference type="Rhea" id="RHEA:24898"/>
        <dbReference type="ChEBI" id="CHEBI:33019"/>
        <dbReference type="ChEBI" id="CHEBI:37565"/>
        <dbReference type="ChEBI" id="CHEBI:58805"/>
        <dbReference type="EC" id="2.7.7.65"/>
    </reaction>
</comment>
<evidence type="ECO:0000259" key="3">
    <source>
        <dbReference type="PROSITE" id="PS50887"/>
    </source>
</evidence>
<dbReference type="InterPro" id="IPR050469">
    <property type="entry name" value="Diguanylate_Cyclase"/>
</dbReference>
<dbReference type="EC" id="2.7.7.65" evidence="1"/>
<dbReference type="GO" id="GO:0005886">
    <property type="term" value="C:plasma membrane"/>
    <property type="evidence" value="ECO:0007669"/>
    <property type="project" value="TreeGrafter"/>
</dbReference>
<dbReference type="CDD" id="cd01949">
    <property type="entry name" value="GGDEF"/>
    <property type="match status" value="1"/>
</dbReference>
<dbReference type="NCBIfam" id="TIGR00254">
    <property type="entry name" value="GGDEF"/>
    <property type="match status" value="1"/>
</dbReference>
<dbReference type="RefSeq" id="WP_193111220.1">
    <property type="nucleotide sequence ID" value="NZ_CP041406.1"/>
</dbReference>
<dbReference type="GO" id="GO:0052621">
    <property type="term" value="F:diguanylate cyclase activity"/>
    <property type="evidence" value="ECO:0007669"/>
    <property type="project" value="UniProtKB-EC"/>
</dbReference>
<dbReference type="KEGG" id="spal:FM071_01110"/>
<dbReference type="AlphaFoldDB" id="A0A7M1B5N2"/>
<dbReference type="PANTHER" id="PTHR45138">
    <property type="entry name" value="REGULATORY COMPONENTS OF SENSORY TRANSDUCTION SYSTEM"/>
    <property type="match status" value="1"/>
</dbReference>
<accession>A0A7M1B5N2</accession>
<dbReference type="SUPFAM" id="SSF55073">
    <property type="entry name" value="Nucleotide cyclase"/>
    <property type="match status" value="1"/>
</dbReference>
<dbReference type="InterPro" id="IPR029787">
    <property type="entry name" value="Nucleotide_cyclase"/>
</dbReference>
<dbReference type="EMBL" id="CP041406">
    <property type="protein sequence ID" value="QOP44970.1"/>
    <property type="molecule type" value="Genomic_DNA"/>
</dbReference>
<dbReference type="Pfam" id="PF00990">
    <property type="entry name" value="GGDEF"/>
    <property type="match status" value="1"/>
</dbReference>
<proteinExistence type="predicted"/>